<comment type="similarity">
    <text evidence="1">Belongs to the FrmR/RcnR family.</text>
</comment>
<dbReference type="InterPro" id="IPR038390">
    <property type="entry name" value="Metal_Tscrpt_repr_sf"/>
</dbReference>
<name>A0ABV7D1I0_9PROT</name>
<comment type="caution">
    <text evidence="2">The sequence shown here is derived from an EMBL/GenBank/DDBJ whole genome shotgun (WGS) entry which is preliminary data.</text>
</comment>
<sequence length="84" mass="9229">MIAEKDKTAMLNRLARVEGQLRGIQKLILAGEEDCEKVAQQMSAARKALDKAGHTMLACMIEEQIRVGKTDNLSELGLLIGKYA</sequence>
<accession>A0ABV7D1I0</accession>
<dbReference type="Proteomes" id="UP001595444">
    <property type="component" value="Unassembled WGS sequence"/>
</dbReference>
<dbReference type="RefSeq" id="WP_194212631.1">
    <property type="nucleotide sequence ID" value="NZ_CP061205.1"/>
</dbReference>
<reference evidence="3" key="1">
    <citation type="journal article" date="2019" name="Int. J. Syst. Evol. Microbiol.">
        <title>The Global Catalogue of Microorganisms (GCM) 10K type strain sequencing project: providing services to taxonomists for standard genome sequencing and annotation.</title>
        <authorList>
            <consortium name="The Broad Institute Genomics Platform"/>
            <consortium name="The Broad Institute Genome Sequencing Center for Infectious Disease"/>
            <person name="Wu L."/>
            <person name="Ma J."/>
        </authorList>
    </citation>
    <scope>NUCLEOTIDE SEQUENCE [LARGE SCALE GENOMIC DNA]</scope>
    <source>
        <strain evidence="3">KCTC 62164</strain>
    </source>
</reference>
<dbReference type="PANTHER" id="PTHR33677:SF5">
    <property type="entry name" value="TRANSCRIPTIONAL REPRESSOR FRMR"/>
    <property type="match status" value="1"/>
</dbReference>
<dbReference type="InterPro" id="IPR003735">
    <property type="entry name" value="Metal_Tscrpt_repr"/>
</dbReference>
<proteinExistence type="inferred from homology"/>
<evidence type="ECO:0000313" key="2">
    <source>
        <dbReference type="EMBL" id="MFC3050780.1"/>
    </source>
</evidence>
<keyword evidence="3" id="KW-1185">Reference proteome</keyword>
<dbReference type="Pfam" id="PF02583">
    <property type="entry name" value="Trns_repr_metal"/>
    <property type="match status" value="1"/>
</dbReference>
<gene>
    <name evidence="2" type="ORF">ACFOKA_02565</name>
</gene>
<dbReference type="PANTHER" id="PTHR33677">
    <property type="entry name" value="TRANSCRIPTIONAL REPRESSOR FRMR-RELATED"/>
    <property type="match status" value="1"/>
</dbReference>
<evidence type="ECO:0000313" key="3">
    <source>
        <dbReference type="Proteomes" id="UP001595444"/>
    </source>
</evidence>
<protein>
    <submittedName>
        <fullName evidence="2">Metal-sensing transcriptional repressor</fullName>
    </submittedName>
</protein>
<evidence type="ECO:0000256" key="1">
    <source>
        <dbReference type="ARBA" id="ARBA00005260"/>
    </source>
</evidence>
<dbReference type="EMBL" id="JBHRSL010000002">
    <property type="protein sequence ID" value="MFC3050780.1"/>
    <property type="molecule type" value="Genomic_DNA"/>
</dbReference>
<dbReference type="Gene3D" id="1.20.58.1000">
    <property type="entry name" value="Metal-sensitive repressor, helix protomer"/>
    <property type="match status" value="1"/>
</dbReference>
<organism evidence="2 3">
    <name type="scientific">Kordiimonas pumila</name>
    <dbReference type="NCBI Taxonomy" id="2161677"/>
    <lineage>
        <taxon>Bacteria</taxon>
        <taxon>Pseudomonadati</taxon>
        <taxon>Pseudomonadota</taxon>
        <taxon>Alphaproteobacteria</taxon>
        <taxon>Kordiimonadales</taxon>
        <taxon>Kordiimonadaceae</taxon>
        <taxon>Kordiimonas</taxon>
    </lineage>
</organism>